<proteinExistence type="inferred from homology"/>
<dbReference type="Pfam" id="PF03466">
    <property type="entry name" value="LysR_substrate"/>
    <property type="match status" value="1"/>
</dbReference>
<gene>
    <name evidence="6" type="ORF">ATZ33_02800</name>
    <name evidence="7" type="ORF">RV15_GL001365</name>
</gene>
<reference evidence="7 9" key="1">
    <citation type="submission" date="2014-12" db="EMBL/GenBank/DDBJ databases">
        <title>Draft genome sequences of 29 type strains of Enterococci.</title>
        <authorList>
            <person name="Zhong Z."/>
            <person name="Sun Z."/>
            <person name="Liu W."/>
            <person name="Zhang W."/>
            <person name="Zhang H."/>
        </authorList>
    </citation>
    <scope>NUCLEOTIDE SEQUENCE [LARGE SCALE GENOMIC DNA]</scope>
    <source>
        <strain evidence="7 9">DSM 22801</strain>
    </source>
</reference>
<dbReference type="SUPFAM" id="SSF46785">
    <property type="entry name" value="Winged helix' DNA-binding domain"/>
    <property type="match status" value="1"/>
</dbReference>
<dbReference type="SUPFAM" id="SSF53850">
    <property type="entry name" value="Periplasmic binding protein-like II"/>
    <property type="match status" value="1"/>
</dbReference>
<dbReference type="InterPro" id="IPR000847">
    <property type="entry name" value="LysR_HTH_N"/>
</dbReference>
<organism evidence="7 9">
    <name type="scientific">Enterococcus silesiacus</name>
    <dbReference type="NCBI Taxonomy" id="332949"/>
    <lineage>
        <taxon>Bacteria</taxon>
        <taxon>Bacillati</taxon>
        <taxon>Bacillota</taxon>
        <taxon>Bacilli</taxon>
        <taxon>Lactobacillales</taxon>
        <taxon>Enterococcaceae</taxon>
        <taxon>Enterococcus</taxon>
    </lineage>
</organism>
<dbReference type="Proteomes" id="UP000183039">
    <property type="component" value="Unassembled WGS sequence"/>
</dbReference>
<dbReference type="PRINTS" id="PR00039">
    <property type="entry name" value="HTHLYSR"/>
</dbReference>
<dbReference type="OrthoDB" id="9803735at2"/>
<reference evidence="6 8" key="2">
    <citation type="submission" date="2015-12" db="EMBL/GenBank/DDBJ databases">
        <authorList>
            <person name="Lauer A."/>
            <person name="Humrighouse B."/>
            <person name="Loparev V."/>
            <person name="Shewmaker P.L."/>
            <person name="Whitney A.M."/>
            <person name="McLaughlin R.W."/>
        </authorList>
    </citation>
    <scope>NUCLEOTIDE SEQUENCE [LARGE SCALE GENOMIC DNA]</scope>
    <source>
        <strain evidence="6 8">LMG 23085</strain>
    </source>
</reference>
<evidence type="ECO:0000313" key="7">
    <source>
        <dbReference type="EMBL" id="OJG93333.1"/>
    </source>
</evidence>
<keyword evidence="2" id="KW-0805">Transcription regulation</keyword>
<dbReference type="Gene3D" id="3.40.190.10">
    <property type="entry name" value="Periplasmic binding protein-like II"/>
    <property type="match status" value="2"/>
</dbReference>
<dbReference type="EMBL" id="CP013614">
    <property type="protein sequence ID" value="ALS00343.1"/>
    <property type="molecule type" value="Genomic_DNA"/>
</dbReference>
<evidence type="ECO:0000259" key="5">
    <source>
        <dbReference type="PROSITE" id="PS50931"/>
    </source>
</evidence>
<evidence type="ECO:0000313" key="8">
    <source>
        <dbReference type="Proteomes" id="UP000065511"/>
    </source>
</evidence>
<keyword evidence="8" id="KW-1185">Reference proteome</keyword>
<dbReference type="Pfam" id="PF00126">
    <property type="entry name" value="HTH_1"/>
    <property type="match status" value="1"/>
</dbReference>
<dbReference type="RefSeq" id="WP_071876409.1">
    <property type="nucleotide sequence ID" value="NZ_JXLC01000002.1"/>
</dbReference>
<dbReference type="InterPro" id="IPR036390">
    <property type="entry name" value="WH_DNA-bd_sf"/>
</dbReference>
<sequence>MKLTTLNYFVAVAAEGSFTKASEKLYISQPTLSRRIQELETELGVELFIRHSHGLTLSNAGEQFLTAVSEVLKRVDHLSHMFDSHVNSDKTVQILKIGYLQNFNMGRMYELLECFKRKHPNIQFLMKQDTPMNLANGLSTNQYDLVFNLSTYFQPDQTVEKTVFMKNYLQIAVPFDHVLSHKKELDFADLGQETFILLERQHSPVIVDYVISQGIKNGFNLKVDFYVNDLDEGLSMVSLGKGLAFLYSRMDDGTLEGRYHIKILNLQGNSKEQDIVVAFDRNNQNYFLRELFTFVKKNVEEL</sequence>
<dbReference type="GO" id="GO:0032993">
    <property type="term" value="C:protein-DNA complex"/>
    <property type="evidence" value="ECO:0007669"/>
    <property type="project" value="TreeGrafter"/>
</dbReference>
<feature type="domain" description="HTH lysR-type" evidence="5">
    <location>
        <begin position="1"/>
        <end position="58"/>
    </location>
</feature>
<evidence type="ECO:0000256" key="3">
    <source>
        <dbReference type="ARBA" id="ARBA00023125"/>
    </source>
</evidence>
<dbReference type="Proteomes" id="UP000065511">
    <property type="component" value="Chromosome"/>
</dbReference>
<evidence type="ECO:0000256" key="4">
    <source>
        <dbReference type="ARBA" id="ARBA00023163"/>
    </source>
</evidence>
<evidence type="ECO:0000313" key="6">
    <source>
        <dbReference type="EMBL" id="ALS00343.1"/>
    </source>
</evidence>
<protein>
    <submittedName>
        <fullName evidence="6">LysR family transcriptional regulator</fullName>
    </submittedName>
</protein>
<dbReference type="InterPro" id="IPR005119">
    <property type="entry name" value="LysR_subst-bd"/>
</dbReference>
<evidence type="ECO:0000313" key="9">
    <source>
        <dbReference type="Proteomes" id="UP000183039"/>
    </source>
</evidence>
<evidence type="ECO:0000256" key="1">
    <source>
        <dbReference type="ARBA" id="ARBA00009437"/>
    </source>
</evidence>
<dbReference type="GO" id="GO:0003700">
    <property type="term" value="F:DNA-binding transcription factor activity"/>
    <property type="evidence" value="ECO:0007669"/>
    <property type="project" value="InterPro"/>
</dbReference>
<dbReference type="PROSITE" id="PS50931">
    <property type="entry name" value="HTH_LYSR"/>
    <property type="match status" value="1"/>
</dbReference>
<accession>A0A0S3K7Y0</accession>
<dbReference type="PANTHER" id="PTHR30346:SF0">
    <property type="entry name" value="HCA OPERON TRANSCRIPTIONAL ACTIVATOR HCAR"/>
    <property type="match status" value="1"/>
</dbReference>
<dbReference type="Gene3D" id="1.10.10.10">
    <property type="entry name" value="Winged helix-like DNA-binding domain superfamily/Winged helix DNA-binding domain"/>
    <property type="match status" value="1"/>
</dbReference>
<dbReference type="GO" id="GO:0003677">
    <property type="term" value="F:DNA binding"/>
    <property type="evidence" value="ECO:0007669"/>
    <property type="project" value="UniProtKB-KW"/>
</dbReference>
<keyword evidence="3" id="KW-0238">DNA-binding</keyword>
<dbReference type="EMBL" id="JXLC01000002">
    <property type="protein sequence ID" value="OJG93333.1"/>
    <property type="molecule type" value="Genomic_DNA"/>
</dbReference>
<dbReference type="InterPro" id="IPR036388">
    <property type="entry name" value="WH-like_DNA-bd_sf"/>
</dbReference>
<keyword evidence="4" id="KW-0804">Transcription</keyword>
<dbReference type="KEGG" id="ess:ATZ33_02800"/>
<name>A0A0S3K7Y0_9ENTE</name>
<dbReference type="AlphaFoldDB" id="A0A0S3K7Y0"/>
<dbReference type="PANTHER" id="PTHR30346">
    <property type="entry name" value="TRANSCRIPTIONAL DUAL REGULATOR HCAR-RELATED"/>
    <property type="match status" value="1"/>
</dbReference>
<dbReference type="FunFam" id="1.10.10.10:FF:000001">
    <property type="entry name" value="LysR family transcriptional regulator"/>
    <property type="match status" value="1"/>
</dbReference>
<evidence type="ECO:0000256" key="2">
    <source>
        <dbReference type="ARBA" id="ARBA00023015"/>
    </source>
</evidence>
<comment type="similarity">
    <text evidence="1">Belongs to the LysR transcriptional regulatory family.</text>
</comment>